<organism evidence="1 2">
    <name type="scientific">Elysia crispata</name>
    <name type="common">lettuce slug</name>
    <dbReference type="NCBI Taxonomy" id="231223"/>
    <lineage>
        <taxon>Eukaryota</taxon>
        <taxon>Metazoa</taxon>
        <taxon>Spiralia</taxon>
        <taxon>Lophotrochozoa</taxon>
        <taxon>Mollusca</taxon>
        <taxon>Gastropoda</taxon>
        <taxon>Heterobranchia</taxon>
        <taxon>Euthyneura</taxon>
        <taxon>Panpulmonata</taxon>
        <taxon>Sacoglossa</taxon>
        <taxon>Placobranchoidea</taxon>
        <taxon>Plakobranchidae</taxon>
        <taxon>Elysia</taxon>
    </lineage>
</organism>
<name>A0AAE0ZD55_9GAST</name>
<protein>
    <submittedName>
        <fullName evidence="1">Uncharacterized protein</fullName>
    </submittedName>
</protein>
<evidence type="ECO:0000313" key="1">
    <source>
        <dbReference type="EMBL" id="KAK3767090.1"/>
    </source>
</evidence>
<gene>
    <name evidence="1" type="ORF">RRG08_017964</name>
</gene>
<sequence length="95" mass="10585">MIEEISPTQSNLLAHINIKLGFSKQLGAGVAVGLLRLPVVSLGYKGRGFDNGKVPALELDTIDDSWRCPGPILFNNFTYRMIIDTFCYFYFPSVI</sequence>
<comment type="caution">
    <text evidence="1">The sequence shown here is derived from an EMBL/GenBank/DDBJ whole genome shotgun (WGS) entry which is preliminary data.</text>
</comment>
<dbReference type="Proteomes" id="UP001283361">
    <property type="component" value="Unassembled WGS sequence"/>
</dbReference>
<dbReference type="AlphaFoldDB" id="A0AAE0ZD55"/>
<reference evidence="1" key="1">
    <citation type="journal article" date="2023" name="G3 (Bethesda)">
        <title>A reference genome for the long-term kleptoplast-retaining sea slug Elysia crispata morphotype clarki.</title>
        <authorList>
            <person name="Eastman K.E."/>
            <person name="Pendleton A.L."/>
            <person name="Shaikh M.A."/>
            <person name="Suttiyut T."/>
            <person name="Ogas R."/>
            <person name="Tomko P."/>
            <person name="Gavelis G."/>
            <person name="Widhalm J.R."/>
            <person name="Wisecaver J.H."/>
        </authorList>
    </citation>
    <scope>NUCLEOTIDE SEQUENCE</scope>
    <source>
        <strain evidence="1">ECLA1</strain>
    </source>
</reference>
<dbReference type="EMBL" id="JAWDGP010004170">
    <property type="protein sequence ID" value="KAK3767090.1"/>
    <property type="molecule type" value="Genomic_DNA"/>
</dbReference>
<keyword evidence="2" id="KW-1185">Reference proteome</keyword>
<evidence type="ECO:0000313" key="2">
    <source>
        <dbReference type="Proteomes" id="UP001283361"/>
    </source>
</evidence>
<accession>A0AAE0ZD55</accession>
<proteinExistence type="predicted"/>